<evidence type="ECO:0000256" key="5">
    <source>
        <dbReference type="ARBA" id="ARBA00022729"/>
    </source>
</evidence>
<keyword evidence="6" id="KW-0677">Repeat</keyword>
<keyword evidence="7" id="KW-0547">Nucleotide-binding</keyword>
<reference evidence="17" key="2">
    <citation type="submission" date="2023-06" db="EMBL/GenBank/DDBJ databases">
        <authorList>
            <person name="Ma L."/>
            <person name="Liu K.-W."/>
            <person name="Li Z."/>
            <person name="Hsiao Y.-Y."/>
            <person name="Qi Y."/>
            <person name="Fu T."/>
            <person name="Tang G."/>
            <person name="Zhang D."/>
            <person name="Sun W.-H."/>
            <person name="Liu D.-K."/>
            <person name="Li Y."/>
            <person name="Chen G.-Z."/>
            <person name="Liu X.-D."/>
            <person name="Liao X.-Y."/>
            <person name="Jiang Y.-T."/>
            <person name="Yu X."/>
            <person name="Hao Y."/>
            <person name="Huang J."/>
            <person name="Zhao X.-W."/>
            <person name="Ke S."/>
            <person name="Chen Y.-Y."/>
            <person name="Wu W.-L."/>
            <person name="Hsu J.-L."/>
            <person name="Lin Y.-F."/>
            <person name="Huang M.-D."/>
            <person name="Li C.-Y."/>
            <person name="Huang L."/>
            <person name="Wang Z.-W."/>
            <person name="Zhao X."/>
            <person name="Zhong W.-Y."/>
            <person name="Peng D.-H."/>
            <person name="Ahmad S."/>
            <person name="Lan S."/>
            <person name="Zhang J.-S."/>
            <person name="Tsai W.-C."/>
            <person name="Van De Peer Y."/>
            <person name="Liu Z.-J."/>
        </authorList>
    </citation>
    <scope>NUCLEOTIDE SEQUENCE</scope>
    <source>
        <strain evidence="17">SCP</strain>
        <tissue evidence="17">Leaves</tissue>
    </source>
</reference>
<dbReference type="InterPro" id="IPR046959">
    <property type="entry name" value="PRK1-6/SRF4-like"/>
</dbReference>
<dbReference type="InterPro" id="IPR003591">
    <property type="entry name" value="Leu-rich_rpt_typical-subtyp"/>
</dbReference>
<dbReference type="InterPro" id="IPR011009">
    <property type="entry name" value="Kinase-like_dom_sf"/>
</dbReference>
<evidence type="ECO:0000256" key="11">
    <source>
        <dbReference type="ARBA" id="ARBA00023170"/>
    </source>
</evidence>
<dbReference type="PANTHER" id="PTHR48007:SF83">
    <property type="entry name" value="PROTEIN KINASE DOMAIN-CONTAINING PROTEIN"/>
    <property type="match status" value="1"/>
</dbReference>
<keyword evidence="8" id="KW-0067">ATP-binding</keyword>
<keyword evidence="3" id="KW-0433">Leucine-rich repeat</keyword>
<feature type="signal peptide" evidence="15">
    <location>
        <begin position="1"/>
        <end position="23"/>
    </location>
</feature>
<dbReference type="SUPFAM" id="SSF52058">
    <property type="entry name" value="L domain-like"/>
    <property type="match status" value="1"/>
</dbReference>
<keyword evidence="4 14" id="KW-0812">Transmembrane</keyword>
<dbReference type="InterPro" id="IPR001245">
    <property type="entry name" value="Ser-Thr/Tyr_kinase_cat_dom"/>
</dbReference>
<feature type="region of interest" description="Disordered" evidence="13">
    <location>
        <begin position="285"/>
        <end position="309"/>
    </location>
</feature>
<dbReference type="FunFam" id="3.80.10.10:FF:000722">
    <property type="entry name" value="Leucine-rich repeat receptor-like protein kinase"/>
    <property type="match status" value="1"/>
</dbReference>
<evidence type="ECO:0000256" key="13">
    <source>
        <dbReference type="SAM" id="MobiDB-lite"/>
    </source>
</evidence>
<dbReference type="EMBL" id="JAUJYN010000001">
    <property type="protein sequence ID" value="KAK1281145.1"/>
    <property type="molecule type" value="Genomic_DNA"/>
</dbReference>
<dbReference type="Gene3D" id="3.80.10.10">
    <property type="entry name" value="Ribonuclease Inhibitor"/>
    <property type="match status" value="2"/>
</dbReference>
<name>A0AAV9BWH2_ACOGR</name>
<dbReference type="GO" id="GO:0016020">
    <property type="term" value="C:membrane"/>
    <property type="evidence" value="ECO:0007669"/>
    <property type="project" value="UniProtKB-SubCell"/>
</dbReference>
<evidence type="ECO:0000256" key="14">
    <source>
        <dbReference type="SAM" id="Phobius"/>
    </source>
</evidence>
<feature type="domain" description="Protein kinase" evidence="16">
    <location>
        <begin position="401"/>
        <end position="650"/>
    </location>
</feature>
<dbReference type="Pfam" id="PF07714">
    <property type="entry name" value="PK_Tyr_Ser-Thr"/>
    <property type="match status" value="2"/>
</dbReference>
<dbReference type="SMART" id="SM00369">
    <property type="entry name" value="LRR_TYP"/>
    <property type="match status" value="3"/>
</dbReference>
<keyword evidence="12" id="KW-0325">Glycoprotein</keyword>
<evidence type="ECO:0000256" key="4">
    <source>
        <dbReference type="ARBA" id="ARBA00022692"/>
    </source>
</evidence>
<keyword evidence="18" id="KW-1185">Reference proteome</keyword>
<keyword evidence="17" id="KW-0418">Kinase</keyword>
<dbReference type="InterPro" id="IPR032675">
    <property type="entry name" value="LRR_dom_sf"/>
</dbReference>
<dbReference type="InterPro" id="IPR013210">
    <property type="entry name" value="LRR_N_plant-typ"/>
</dbReference>
<keyword evidence="5 15" id="KW-0732">Signal</keyword>
<evidence type="ECO:0000313" key="18">
    <source>
        <dbReference type="Proteomes" id="UP001179952"/>
    </source>
</evidence>
<dbReference type="InterPro" id="IPR001611">
    <property type="entry name" value="Leu-rich_rpt"/>
</dbReference>
<dbReference type="Proteomes" id="UP001179952">
    <property type="component" value="Unassembled WGS sequence"/>
</dbReference>
<evidence type="ECO:0000256" key="12">
    <source>
        <dbReference type="ARBA" id="ARBA00023180"/>
    </source>
</evidence>
<dbReference type="GO" id="GO:0005524">
    <property type="term" value="F:ATP binding"/>
    <property type="evidence" value="ECO:0007669"/>
    <property type="project" value="UniProtKB-KW"/>
</dbReference>
<evidence type="ECO:0000256" key="8">
    <source>
        <dbReference type="ARBA" id="ARBA00022840"/>
    </source>
</evidence>
<evidence type="ECO:0000256" key="2">
    <source>
        <dbReference type="ARBA" id="ARBA00022553"/>
    </source>
</evidence>
<dbReference type="Pfam" id="PF00560">
    <property type="entry name" value="LRR_1"/>
    <property type="match status" value="3"/>
</dbReference>
<comment type="subcellular location">
    <subcellularLocation>
        <location evidence="1">Membrane</location>
        <topology evidence="1">Single-pass type I membrane protein</topology>
    </subcellularLocation>
</comment>
<keyword evidence="11 17" id="KW-0675">Receptor</keyword>
<dbReference type="FunFam" id="3.80.10.10:FF:000101">
    <property type="entry name" value="LRR receptor-like serine/threonine-protein kinase ERECTA"/>
    <property type="match status" value="1"/>
</dbReference>
<keyword evidence="2" id="KW-0597">Phosphoprotein</keyword>
<dbReference type="FunFam" id="3.30.200.20:FF:000467">
    <property type="entry name" value="Leucine-rich repeat receptor-like protein kinase"/>
    <property type="match status" value="1"/>
</dbReference>
<evidence type="ECO:0000256" key="1">
    <source>
        <dbReference type="ARBA" id="ARBA00004479"/>
    </source>
</evidence>
<evidence type="ECO:0000256" key="6">
    <source>
        <dbReference type="ARBA" id="ARBA00022737"/>
    </source>
</evidence>
<dbReference type="Pfam" id="PF13855">
    <property type="entry name" value="LRR_8"/>
    <property type="match status" value="1"/>
</dbReference>
<evidence type="ECO:0000256" key="10">
    <source>
        <dbReference type="ARBA" id="ARBA00023136"/>
    </source>
</evidence>
<dbReference type="PANTHER" id="PTHR48007">
    <property type="entry name" value="LEUCINE-RICH REPEAT RECEPTOR-LIKE PROTEIN KINASE PXC1"/>
    <property type="match status" value="1"/>
</dbReference>
<evidence type="ECO:0000256" key="7">
    <source>
        <dbReference type="ARBA" id="ARBA00022741"/>
    </source>
</evidence>
<keyword evidence="9 14" id="KW-1133">Transmembrane helix</keyword>
<dbReference type="GO" id="GO:0004672">
    <property type="term" value="F:protein kinase activity"/>
    <property type="evidence" value="ECO:0007669"/>
    <property type="project" value="InterPro"/>
</dbReference>
<feature type="transmembrane region" description="Helical" evidence="14">
    <location>
        <begin position="317"/>
        <end position="340"/>
    </location>
</feature>
<gene>
    <name evidence="17" type="ORF">QJS04_geneDACA003104</name>
</gene>
<proteinExistence type="predicted"/>
<reference evidence="17" key="1">
    <citation type="journal article" date="2023" name="Nat. Commun.">
        <title>Diploid and tetraploid genomes of Acorus and the evolution of monocots.</title>
        <authorList>
            <person name="Ma L."/>
            <person name="Liu K.W."/>
            <person name="Li Z."/>
            <person name="Hsiao Y.Y."/>
            <person name="Qi Y."/>
            <person name="Fu T."/>
            <person name="Tang G.D."/>
            <person name="Zhang D."/>
            <person name="Sun W.H."/>
            <person name="Liu D.K."/>
            <person name="Li Y."/>
            <person name="Chen G.Z."/>
            <person name="Liu X.D."/>
            <person name="Liao X.Y."/>
            <person name="Jiang Y.T."/>
            <person name="Yu X."/>
            <person name="Hao Y."/>
            <person name="Huang J."/>
            <person name="Zhao X.W."/>
            <person name="Ke S."/>
            <person name="Chen Y.Y."/>
            <person name="Wu W.L."/>
            <person name="Hsu J.L."/>
            <person name="Lin Y.F."/>
            <person name="Huang M.D."/>
            <person name="Li C.Y."/>
            <person name="Huang L."/>
            <person name="Wang Z.W."/>
            <person name="Zhao X."/>
            <person name="Zhong W.Y."/>
            <person name="Peng D.H."/>
            <person name="Ahmad S."/>
            <person name="Lan S."/>
            <person name="Zhang J.S."/>
            <person name="Tsai W.C."/>
            <person name="Van de Peer Y."/>
            <person name="Liu Z.J."/>
        </authorList>
    </citation>
    <scope>NUCLEOTIDE SEQUENCE</scope>
    <source>
        <strain evidence="17">SCP</strain>
    </source>
</reference>
<keyword evidence="10 14" id="KW-0472">Membrane</keyword>
<organism evidence="17 18">
    <name type="scientific">Acorus gramineus</name>
    <name type="common">Dwarf sweet flag</name>
    <dbReference type="NCBI Taxonomy" id="55184"/>
    <lineage>
        <taxon>Eukaryota</taxon>
        <taxon>Viridiplantae</taxon>
        <taxon>Streptophyta</taxon>
        <taxon>Embryophyta</taxon>
        <taxon>Tracheophyta</taxon>
        <taxon>Spermatophyta</taxon>
        <taxon>Magnoliopsida</taxon>
        <taxon>Liliopsida</taxon>
        <taxon>Acoraceae</taxon>
        <taxon>Acorus</taxon>
    </lineage>
</organism>
<protein>
    <submittedName>
        <fullName evidence="17">Inactive leucine-rich repeat receptor-like protein kinase</fullName>
    </submittedName>
</protein>
<evidence type="ECO:0000256" key="9">
    <source>
        <dbReference type="ARBA" id="ARBA00022989"/>
    </source>
</evidence>
<accession>A0AAV9BWH2</accession>
<keyword evidence="17" id="KW-0808">Transferase</keyword>
<dbReference type="SUPFAM" id="SSF56112">
    <property type="entry name" value="Protein kinase-like (PK-like)"/>
    <property type="match status" value="1"/>
</dbReference>
<evidence type="ECO:0000256" key="15">
    <source>
        <dbReference type="SAM" id="SignalP"/>
    </source>
</evidence>
<feature type="chain" id="PRO_5043328481" evidence="15">
    <location>
        <begin position="24"/>
        <end position="652"/>
    </location>
</feature>
<evidence type="ECO:0000313" key="17">
    <source>
        <dbReference type="EMBL" id="KAK1281145.1"/>
    </source>
</evidence>
<sequence>MASPNQHWLLFLLLFISHSFVTSLNDEGLALLSFKESLSDDPDNSLSNWNSSDPNPCSWNGITCRESKVVSLSAPKRRLLGFLPSSLGTLSSLRHVNLHNNKFFGNLPEQLFSIEGLESLVLYGNSFVGSIPPGIGKLVYLQILDLSENSLNGSVPDSILGCKKLKTLDLHRNRFVGSLPTGFGGALGALEKLDLSYNRFDGPIPPDIGNLTGIQGTVDLSHNLFSGRIPASLGNLPEKVYIDLTYNNLSGSIPQSGALVNRGPTAFLGNPGLCGPPLKSPCSPPAAAPASLPHVPHDLSPPSPAAGGRRRGLSRNAVVAIVGSDVVGIGLVALLFFCCYRRATSRSGDGKDEAEKGQKKGGKECSCFRKDASETLSENVEQLDLVPLDNHVCFNLDELLKASAFVLGKSGIGIVYKVVLENGLTLAVRRLGEGGSQRLKEFQTEVEAIGKVRHANIVPLKAYYWSVDEKLLIYEYIPSGNLSTAIHGANMEPYISDFGLGRLANIAGGSPTLQSNRMASEKLQTQASEISSVKLAPNPTLCYQAPEALKLLKPSQKWDVYSFGVILLELISGRSPIVVLGTSEMDIVRWVQFCIEQKRPFSDVLDPFLAQEPEKEDEMVAVLKIALACVQMNPERRPMIRHVSEALERMTA</sequence>
<evidence type="ECO:0000256" key="3">
    <source>
        <dbReference type="ARBA" id="ARBA00022614"/>
    </source>
</evidence>
<dbReference type="Gene3D" id="3.30.200.20">
    <property type="entry name" value="Phosphorylase Kinase, domain 1"/>
    <property type="match status" value="1"/>
</dbReference>
<dbReference type="Pfam" id="PF08263">
    <property type="entry name" value="LRRNT_2"/>
    <property type="match status" value="1"/>
</dbReference>
<dbReference type="PROSITE" id="PS50011">
    <property type="entry name" value="PROTEIN_KINASE_DOM"/>
    <property type="match status" value="1"/>
</dbReference>
<dbReference type="Gene3D" id="1.10.510.10">
    <property type="entry name" value="Transferase(Phosphotransferase) domain 1"/>
    <property type="match status" value="1"/>
</dbReference>
<comment type="caution">
    <text evidence="17">The sequence shown here is derived from an EMBL/GenBank/DDBJ whole genome shotgun (WGS) entry which is preliminary data.</text>
</comment>
<dbReference type="AlphaFoldDB" id="A0AAV9BWH2"/>
<evidence type="ECO:0000259" key="16">
    <source>
        <dbReference type="PROSITE" id="PS50011"/>
    </source>
</evidence>
<dbReference type="InterPro" id="IPR000719">
    <property type="entry name" value="Prot_kinase_dom"/>
</dbReference>